<organism evidence="8 9">
    <name type="scientific">Victivallis lenta</name>
    <dbReference type="NCBI Taxonomy" id="2606640"/>
    <lineage>
        <taxon>Bacteria</taxon>
        <taxon>Pseudomonadati</taxon>
        <taxon>Lentisphaerota</taxon>
        <taxon>Lentisphaeria</taxon>
        <taxon>Victivallales</taxon>
        <taxon>Victivallaceae</taxon>
        <taxon>Victivallis</taxon>
    </lineage>
</organism>
<evidence type="ECO:0000313" key="8">
    <source>
        <dbReference type="EMBL" id="MST98643.1"/>
    </source>
</evidence>
<keyword evidence="9" id="KW-1185">Reference proteome</keyword>
<evidence type="ECO:0000256" key="5">
    <source>
        <dbReference type="ARBA" id="ARBA00022989"/>
    </source>
</evidence>
<comment type="caution">
    <text evidence="8">The sequence shown here is derived from an EMBL/GenBank/DDBJ whole genome shotgun (WGS) entry which is preliminary data.</text>
</comment>
<proteinExistence type="inferred from homology"/>
<dbReference type="Pfam" id="PF01914">
    <property type="entry name" value="MarC"/>
    <property type="match status" value="1"/>
</dbReference>
<dbReference type="AlphaFoldDB" id="A0A844G668"/>
<dbReference type="PANTHER" id="PTHR33508:SF1">
    <property type="entry name" value="UPF0056 MEMBRANE PROTEIN YHCE"/>
    <property type="match status" value="1"/>
</dbReference>
<keyword evidence="3" id="KW-1003">Cell membrane</keyword>
<dbReference type="NCBIfam" id="TIGR00427">
    <property type="entry name" value="NAAT family transporter"/>
    <property type="match status" value="1"/>
</dbReference>
<dbReference type="EMBL" id="VUNS01000021">
    <property type="protein sequence ID" value="MST98643.1"/>
    <property type="molecule type" value="Genomic_DNA"/>
</dbReference>
<evidence type="ECO:0000256" key="7">
    <source>
        <dbReference type="RuleBase" id="RU362048"/>
    </source>
</evidence>
<feature type="transmembrane region" description="Helical" evidence="7">
    <location>
        <begin position="168"/>
        <end position="188"/>
    </location>
</feature>
<feature type="transmembrane region" description="Helical" evidence="7">
    <location>
        <begin position="139"/>
        <end position="156"/>
    </location>
</feature>
<dbReference type="Proteomes" id="UP000435649">
    <property type="component" value="Unassembled WGS sequence"/>
</dbReference>
<evidence type="ECO:0000256" key="1">
    <source>
        <dbReference type="ARBA" id="ARBA00004651"/>
    </source>
</evidence>
<evidence type="ECO:0000256" key="3">
    <source>
        <dbReference type="ARBA" id="ARBA00022475"/>
    </source>
</evidence>
<reference evidence="8 9" key="1">
    <citation type="submission" date="2019-08" db="EMBL/GenBank/DDBJ databases">
        <title>In-depth cultivation of the pig gut microbiome towards novel bacterial diversity and tailored functional studies.</title>
        <authorList>
            <person name="Wylensek D."/>
            <person name="Hitch T.C.A."/>
            <person name="Clavel T."/>
        </authorList>
    </citation>
    <scope>NUCLEOTIDE SEQUENCE [LARGE SCALE GENOMIC DNA]</scope>
    <source>
        <strain evidence="8 9">BBE-744-WT-12</strain>
    </source>
</reference>
<accession>A0A844G668</accession>
<evidence type="ECO:0000256" key="2">
    <source>
        <dbReference type="ARBA" id="ARBA00009784"/>
    </source>
</evidence>
<feature type="transmembrane region" description="Helical" evidence="7">
    <location>
        <begin position="104"/>
        <end position="127"/>
    </location>
</feature>
<keyword evidence="5 7" id="KW-1133">Transmembrane helix</keyword>
<evidence type="ECO:0000256" key="6">
    <source>
        <dbReference type="ARBA" id="ARBA00023136"/>
    </source>
</evidence>
<evidence type="ECO:0000256" key="4">
    <source>
        <dbReference type="ARBA" id="ARBA00022692"/>
    </source>
</evidence>
<dbReference type="InterPro" id="IPR002771">
    <property type="entry name" value="Multi_antbiot-R_MarC"/>
</dbReference>
<feature type="transmembrane region" description="Helical" evidence="7">
    <location>
        <begin position="37"/>
        <end position="56"/>
    </location>
</feature>
<keyword evidence="6 7" id="KW-0472">Membrane</keyword>
<evidence type="ECO:0000313" key="9">
    <source>
        <dbReference type="Proteomes" id="UP000435649"/>
    </source>
</evidence>
<protein>
    <recommendedName>
        <fullName evidence="7">UPF0056 membrane protein</fullName>
    </recommendedName>
</protein>
<keyword evidence="4 7" id="KW-0812">Transmembrane</keyword>
<gene>
    <name evidence="8" type="ORF">FYJ85_16510</name>
</gene>
<comment type="similarity">
    <text evidence="2 7">Belongs to the UPF0056 (MarC) family.</text>
</comment>
<feature type="transmembrane region" description="Helical" evidence="7">
    <location>
        <begin position="62"/>
        <end position="83"/>
    </location>
</feature>
<comment type="subcellular location">
    <subcellularLocation>
        <location evidence="1 7">Cell membrane</location>
        <topology evidence="1 7">Multi-pass membrane protein</topology>
    </subcellularLocation>
</comment>
<sequence length="199" mass="21276">MVIGVFVKIFFLLTPFFVLSVYVTLTRGEEHMTRRKLAVRTTVAVLVIVMILYLFGEAIFRYLGITLDAFRIGSGIVLLLSGIEVVRGTGIPAGRQSNDDGDIAVVPLAIPYTVGPGTVGTLLLMGAGAPSTEVKITEILGIIFAVGALGLLLFYSDTLEKVLKRKGLNILSKLTGLYLAALASQIIFEGIKNIMQGGS</sequence>
<feature type="transmembrane region" description="Helical" evidence="7">
    <location>
        <begin position="6"/>
        <end position="25"/>
    </location>
</feature>
<dbReference type="PANTHER" id="PTHR33508">
    <property type="entry name" value="UPF0056 MEMBRANE PROTEIN YHCE"/>
    <property type="match status" value="1"/>
</dbReference>
<dbReference type="GO" id="GO:0005886">
    <property type="term" value="C:plasma membrane"/>
    <property type="evidence" value="ECO:0007669"/>
    <property type="project" value="UniProtKB-SubCell"/>
</dbReference>
<name>A0A844G668_9BACT</name>